<dbReference type="PANTHER" id="PTHR42815:SF2">
    <property type="entry name" value="FAD-BINDING, PUTATIVE (AFU_ORTHOLOGUE AFUA_6G07600)-RELATED"/>
    <property type="match status" value="1"/>
</dbReference>
<protein>
    <submittedName>
        <fullName evidence="2">PPOX class probable FMN-dependent enzyme</fullName>
    </submittedName>
</protein>
<gene>
    <name evidence="2" type="ORF">J2S66_000772</name>
</gene>
<comment type="caution">
    <text evidence="2">The sequence shown here is derived from an EMBL/GenBank/DDBJ whole genome shotgun (WGS) entry which is preliminary data.</text>
</comment>
<proteinExistence type="predicted"/>
<dbReference type="InterPro" id="IPR011576">
    <property type="entry name" value="Pyridox_Oxase_N"/>
</dbReference>
<dbReference type="EMBL" id="JAVDSG010000001">
    <property type="protein sequence ID" value="MDR6592388.1"/>
    <property type="molecule type" value="Genomic_DNA"/>
</dbReference>
<organism evidence="2 3">
    <name type="scientific">Saccharothrix longispora</name>
    <dbReference type="NCBI Taxonomy" id="33920"/>
    <lineage>
        <taxon>Bacteria</taxon>
        <taxon>Bacillati</taxon>
        <taxon>Actinomycetota</taxon>
        <taxon>Actinomycetes</taxon>
        <taxon>Pseudonocardiales</taxon>
        <taxon>Pseudonocardiaceae</taxon>
        <taxon>Saccharothrix</taxon>
    </lineage>
</organism>
<name>A0ABU1PNZ0_9PSEU</name>
<dbReference type="InterPro" id="IPR024029">
    <property type="entry name" value="Pyridox_Oxase_FMN-dep"/>
</dbReference>
<evidence type="ECO:0000313" key="2">
    <source>
        <dbReference type="EMBL" id="MDR6592388.1"/>
    </source>
</evidence>
<dbReference type="Gene3D" id="2.30.110.10">
    <property type="entry name" value="Electron Transport, Fmn-binding Protein, Chain A"/>
    <property type="match status" value="1"/>
</dbReference>
<dbReference type="SUPFAM" id="SSF50475">
    <property type="entry name" value="FMN-binding split barrel"/>
    <property type="match status" value="1"/>
</dbReference>
<dbReference type="PANTHER" id="PTHR42815">
    <property type="entry name" value="FAD-BINDING, PUTATIVE (AFU_ORTHOLOGUE AFUA_6G07600)-RELATED"/>
    <property type="match status" value="1"/>
</dbReference>
<dbReference type="NCBIfam" id="TIGR04025">
    <property type="entry name" value="PPOX_FMN_DR2398"/>
    <property type="match status" value="1"/>
</dbReference>
<evidence type="ECO:0000259" key="1">
    <source>
        <dbReference type="Pfam" id="PF01243"/>
    </source>
</evidence>
<dbReference type="InterPro" id="IPR012349">
    <property type="entry name" value="Split_barrel_FMN-bd"/>
</dbReference>
<evidence type="ECO:0000313" key="3">
    <source>
        <dbReference type="Proteomes" id="UP001268819"/>
    </source>
</evidence>
<feature type="domain" description="Pyridoxamine 5'-phosphate oxidase N-terminal" evidence="1">
    <location>
        <begin position="43"/>
        <end position="145"/>
    </location>
</feature>
<dbReference type="RefSeq" id="WP_310303861.1">
    <property type="nucleotide sequence ID" value="NZ_BAAAXB010000001.1"/>
</dbReference>
<accession>A0ABU1PNZ0</accession>
<dbReference type="Pfam" id="PF01243">
    <property type="entry name" value="PNPOx_N"/>
    <property type="match status" value="1"/>
</dbReference>
<reference evidence="2 3" key="1">
    <citation type="submission" date="2023-07" db="EMBL/GenBank/DDBJ databases">
        <title>Sequencing the genomes of 1000 actinobacteria strains.</title>
        <authorList>
            <person name="Klenk H.-P."/>
        </authorList>
    </citation>
    <scope>NUCLEOTIDE SEQUENCE [LARGE SCALE GENOMIC DNA]</scope>
    <source>
        <strain evidence="2 3">DSM 43749</strain>
    </source>
</reference>
<sequence length="200" mass="21915">MSTSRPGWSDSALGTPIRDEVELRELVEHPHPVMRDKGIAAVDEQSRRFLEAATFYLLATTAADGSVDVSPRGDPAGSVLVLDERTIAFPDRPGNRRADSLRNLLQHPRAGMVFIVPGRHDVLRVNGRATPVRDAPFAHRFGDPAPAVAVVLEVEELFVHCGQALRRSSAWDPGGWPAEDALPNVAELFESQQTWLRAQA</sequence>
<dbReference type="Proteomes" id="UP001268819">
    <property type="component" value="Unassembled WGS sequence"/>
</dbReference>
<keyword evidence="3" id="KW-1185">Reference proteome</keyword>